<keyword evidence="6 9" id="KW-0812">Transmembrane</keyword>
<dbReference type="InterPro" id="IPR051124">
    <property type="entry name" value="Phosphate_Transport_Permease"/>
</dbReference>
<dbReference type="RefSeq" id="WP_377093872.1">
    <property type="nucleotide sequence ID" value="NZ_JBHSJM010000001.1"/>
</dbReference>
<sequence>MKSSKKTNPATPFCKPGGFRLFGLCKQDAIRYFFGGNATLAILVIGLIIFFLVYHSYSFFPQYRDKLELYRKSGQEFTDFASDQLTAQKELSSLAIQAREYEIQYQLGPLYRVRSIHAEFKRDVLKVISSERKDFMRAESALEDLKDEETSTPQQIAAAEKNLSAARERLQAAATIAVQELDYNKLANKSWKTDKQYLEPIRQSVVESIVTGESNTAFTDKIKAEEKAKVAALDESKAFQDIVAASASFKEPQREFQNFLSEIREIARTNKSQAVTYSSAAARKEALLKGAELANSAESRQRNLIESQRVLTVEPDYASLNAPLYASLPKHKEMLAELSAKTAEGFAVMPDIKEFESKLAKRRINQISDIEKDIFNLFDEKRSAMETWDHKEPMSMGTAVTGFFFGTKWVSNSSWQDFYGILPLLAGSVCVAVIAVVLAIPFAVGGAIYVNRLASPTEQKFVKPIIEFIGAIPSIVLAFFGVVVLGELIQNYSQEPWLAWIPGFPAEGRLTILNAGFLLAFMAIPTIFTLAEDALNNVPKAYKEASLALGATPLQTVMKVIIPGCASGIIAAVLLGFGRIIGETMVVLLVMGGRIAIPKSITDPAHSMTGILAQEIGEVDEGSLHWGALFMVGLVLFIIALTLNYIAQTTLRKLSNK</sequence>
<keyword evidence="8 9" id="KW-0472">Membrane</keyword>
<protein>
    <recommendedName>
        <fullName evidence="10">Phosphate transport system permease protein</fullName>
    </recommendedName>
</protein>
<feature type="domain" description="ABC transmembrane type-1" evidence="12">
    <location>
        <begin position="425"/>
        <end position="647"/>
    </location>
</feature>
<keyword evidence="4 10" id="KW-1003">Cell membrane</keyword>
<comment type="subcellular location">
    <subcellularLocation>
        <location evidence="1 9">Cell membrane</location>
        <topology evidence="1 9">Multi-pass membrane protein</topology>
    </subcellularLocation>
</comment>
<comment type="caution">
    <text evidence="13">The sequence shown here is derived from an EMBL/GenBank/DDBJ whole genome shotgun (WGS) entry which is preliminary data.</text>
</comment>
<feature type="transmembrane region" description="Helical" evidence="9">
    <location>
        <begin position="510"/>
        <end position="531"/>
    </location>
</feature>
<keyword evidence="7 9" id="KW-1133">Transmembrane helix</keyword>
<dbReference type="InterPro" id="IPR000515">
    <property type="entry name" value="MetI-like"/>
</dbReference>
<feature type="coiled-coil region" evidence="11">
    <location>
        <begin position="128"/>
        <end position="176"/>
    </location>
</feature>
<gene>
    <name evidence="13" type="primary">pstC</name>
    <name evidence="13" type="ORF">ACFSQZ_12755</name>
</gene>
<evidence type="ECO:0000256" key="5">
    <source>
        <dbReference type="ARBA" id="ARBA00022592"/>
    </source>
</evidence>
<proteinExistence type="inferred from homology"/>
<dbReference type="PANTHER" id="PTHR30425">
    <property type="entry name" value="PHOSPHATE TRANSPORT SYSTEM PERMEASE PROTEIN PST"/>
    <property type="match status" value="1"/>
</dbReference>
<evidence type="ECO:0000313" key="14">
    <source>
        <dbReference type="Proteomes" id="UP001597297"/>
    </source>
</evidence>
<evidence type="ECO:0000256" key="11">
    <source>
        <dbReference type="SAM" id="Coils"/>
    </source>
</evidence>
<dbReference type="Pfam" id="PF00528">
    <property type="entry name" value="BPD_transp_1"/>
    <property type="match status" value="1"/>
</dbReference>
<evidence type="ECO:0000313" key="13">
    <source>
        <dbReference type="EMBL" id="MFD2277343.1"/>
    </source>
</evidence>
<name>A0ABW5E3Z5_9BACT</name>
<evidence type="ECO:0000256" key="8">
    <source>
        <dbReference type="ARBA" id="ARBA00023136"/>
    </source>
</evidence>
<evidence type="ECO:0000256" key="7">
    <source>
        <dbReference type="ARBA" id="ARBA00022989"/>
    </source>
</evidence>
<organism evidence="13 14">
    <name type="scientific">Rubritalea spongiae</name>
    <dbReference type="NCBI Taxonomy" id="430797"/>
    <lineage>
        <taxon>Bacteria</taxon>
        <taxon>Pseudomonadati</taxon>
        <taxon>Verrucomicrobiota</taxon>
        <taxon>Verrucomicrobiia</taxon>
        <taxon>Verrucomicrobiales</taxon>
        <taxon>Rubritaleaceae</taxon>
        <taxon>Rubritalea</taxon>
    </lineage>
</organism>
<dbReference type="NCBIfam" id="TIGR02138">
    <property type="entry name" value="phosphate_pstC"/>
    <property type="match status" value="1"/>
</dbReference>
<dbReference type="CDD" id="cd06261">
    <property type="entry name" value="TM_PBP2"/>
    <property type="match status" value="1"/>
</dbReference>
<evidence type="ECO:0000256" key="10">
    <source>
        <dbReference type="RuleBase" id="RU363054"/>
    </source>
</evidence>
<feature type="transmembrane region" description="Helical" evidence="9">
    <location>
        <begin position="465"/>
        <end position="490"/>
    </location>
</feature>
<dbReference type="Gene3D" id="1.10.3720.10">
    <property type="entry name" value="MetI-like"/>
    <property type="match status" value="1"/>
</dbReference>
<evidence type="ECO:0000256" key="3">
    <source>
        <dbReference type="ARBA" id="ARBA00022448"/>
    </source>
</evidence>
<feature type="transmembrane region" description="Helical" evidence="9">
    <location>
        <begin position="418"/>
        <end position="444"/>
    </location>
</feature>
<reference evidence="14" key="1">
    <citation type="journal article" date="2019" name="Int. J. Syst. Evol. Microbiol.">
        <title>The Global Catalogue of Microorganisms (GCM) 10K type strain sequencing project: providing services to taxonomists for standard genome sequencing and annotation.</title>
        <authorList>
            <consortium name="The Broad Institute Genomics Platform"/>
            <consortium name="The Broad Institute Genome Sequencing Center for Infectious Disease"/>
            <person name="Wu L."/>
            <person name="Ma J."/>
        </authorList>
    </citation>
    <scope>NUCLEOTIDE SEQUENCE [LARGE SCALE GENOMIC DNA]</scope>
    <source>
        <strain evidence="14">JCM 16545</strain>
    </source>
</reference>
<accession>A0ABW5E3Z5</accession>
<evidence type="ECO:0000259" key="12">
    <source>
        <dbReference type="PROSITE" id="PS50928"/>
    </source>
</evidence>
<keyword evidence="3 9" id="KW-0813">Transport</keyword>
<dbReference type="InterPro" id="IPR035906">
    <property type="entry name" value="MetI-like_sf"/>
</dbReference>
<dbReference type="PANTHER" id="PTHR30425:SF1">
    <property type="entry name" value="PHOSPHATE TRANSPORT SYSTEM PERMEASE PROTEIN PSTC"/>
    <property type="match status" value="1"/>
</dbReference>
<dbReference type="Proteomes" id="UP001597297">
    <property type="component" value="Unassembled WGS sequence"/>
</dbReference>
<dbReference type="SUPFAM" id="SSF161098">
    <property type="entry name" value="MetI-like"/>
    <property type="match status" value="1"/>
</dbReference>
<comment type="similarity">
    <text evidence="2 10">Belongs to the binding-protein-dependent transport system permease family. CysTW subfamily.</text>
</comment>
<dbReference type="InterPro" id="IPR011864">
    <property type="entry name" value="Phosphate_PstC"/>
</dbReference>
<dbReference type="EMBL" id="JBHUJC010000041">
    <property type="protein sequence ID" value="MFD2277343.1"/>
    <property type="molecule type" value="Genomic_DNA"/>
</dbReference>
<feature type="transmembrane region" description="Helical" evidence="9">
    <location>
        <begin position="29"/>
        <end position="54"/>
    </location>
</feature>
<comment type="function">
    <text evidence="10">Part of the binding-protein-dependent transport system for phosphate; probably responsible for the translocation of the substrate across the membrane.</text>
</comment>
<feature type="transmembrane region" description="Helical" evidence="9">
    <location>
        <begin position="626"/>
        <end position="647"/>
    </location>
</feature>
<evidence type="ECO:0000256" key="6">
    <source>
        <dbReference type="ARBA" id="ARBA00022692"/>
    </source>
</evidence>
<keyword evidence="11" id="KW-0175">Coiled coil</keyword>
<dbReference type="PROSITE" id="PS50928">
    <property type="entry name" value="ABC_TM1"/>
    <property type="match status" value="1"/>
</dbReference>
<feature type="transmembrane region" description="Helical" evidence="9">
    <location>
        <begin position="560"/>
        <end position="581"/>
    </location>
</feature>
<evidence type="ECO:0000256" key="1">
    <source>
        <dbReference type="ARBA" id="ARBA00004651"/>
    </source>
</evidence>
<evidence type="ECO:0000256" key="4">
    <source>
        <dbReference type="ARBA" id="ARBA00022475"/>
    </source>
</evidence>
<keyword evidence="5 10" id="KW-0592">Phosphate transport</keyword>
<keyword evidence="14" id="KW-1185">Reference proteome</keyword>
<evidence type="ECO:0000256" key="2">
    <source>
        <dbReference type="ARBA" id="ARBA00007069"/>
    </source>
</evidence>
<evidence type="ECO:0000256" key="9">
    <source>
        <dbReference type="RuleBase" id="RU363032"/>
    </source>
</evidence>